<keyword evidence="2" id="KW-0479">Metal-binding</keyword>
<evidence type="ECO:0000256" key="6">
    <source>
        <dbReference type="ARBA" id="ARBA00023242"/>
    </source>
</evidence>
<protein>
    <recommendedName>
        <fullName evidence="9">C2H2-type domain-containing protein</fullName>
    </recommendedName>
</protein>
<evidence type="ECO:0000256" key="1">
    <source>
        <dbReference type="ARBA" id="ARBA00004324"/>
    </source>
</evidence>
<evidence type="ECO:0000256" key="2">
    <source>
        <dbReference type="ARBA" id="ARBA00022723"/>
    </source>
</evidence>
<dbReference type="InterPro" id="IPR050888">
    <property type="entry name" value="ZnF_C2H2-type_TF"/>
</dbReference>
<feature type="region of interest" description="Disordered" evidence="8">
    <location>
        <begin position="253"/>
        <end position="274"/>
    </location>
</feature>
<feature type="domain" description="C2H2-type" evidence="9">
    <location>
        <begin position="84"/>
        <end position="112"/>
    </location>
</feature>
<evidence type="ECO:0000256" key="7">
    <source>
        <dbReference type="PROSITE-ProRule" id="PRU00042"/>
    </source>
</evidence>
<keyword evidence="4 7" id="KW-0863">Zinc-finger</keyword>
<keyword evidence="6" id="KW-0539">Nucleus</keyword>
<evidence type="ECO:0000256" key="8">
    <source>
        <dbReference type="SAM" id="MobiDB-lite"/>
    </source>
</evidence>
<keyword evidence="11" id="KW-1185">Reference proteome</keyword>
<dbReference type="PROSITE" id="PS50157">
    <property type="entry name" value="ZINC_FINGER_C2H2_2"/>
    <property type="match status" value="4"/>
</dbReference>
<organism evidence="10 11">
    <name type="scientific">Mesorhabditis spiculigera</name>
    <dbReference type="NCBI Taxonomy" id="96644"/>
    <lineage>
        <taxon>Eukaryota</taxon>
        <taxon>Metazoa</taxon>
        <taxon>Ecdysozoa</taxon>
        <taxon>Nematoda</taxon>
        <taxon>Chromadorea</taxon>
        <taxon>Rhabditida</taxon>
        <taxon>Rhabditina</taxon>
        <taxon>Rhabditomorpha</taxon>
        <taxon>Rhabditoidea</taxon>
        <taxon>Rhabditidae</taxon>
        <taxon>Mesorhabditinae</taxon>
        <taxon>Mesorhabditis</taxon>
    </lineage>
</organism>
<feature type="non-terminal residue" evidence="10">
    <location>
        <position position="438"/>
    </location>
</feature>
<dbReference type="PANTHER" id="PTHR24406">
    <property type="entry name" value="TRANSCRIPTIONAL REPRESSOR CTCFL-RELATED"/>
    <property type="match status" value="1"/>
</dbReference>
<evidence type="ECO:0000256" key="3">
    <source>
        <dbReference type="ARBA" id="ARBA00022737"/>
    </source>
</evidence>
<evidence type="ECO:0000259" key="9">
    <source>
        <dbReference type="PROSITE" id="PS50157"/>
    </source>
</evidence>
<name>A0AA36G842_9BILA</name>
<dbReference type="SMART" id="SM00355">
    <property type="entry name" value="ZnF_C2H2"/>
    <property type="match status" value="4"/>
</dbReference>
<keyword evidence="3" id="KW-0677">Repeat</keyword>
<dbReference type="EMBL" id="CATQJA010002665">
    <property type="protein sequence ID" value="CAJ0583383.1"/>
    <property type="molecule type" value="Genomic_DNA"/>
</dbReference>
<dbReference type="InterPro" id="IPR013087">
    <property type="entry name" value="Znf_C2H2_type"/>
</dbReference>
<accession>A0AA36G842</accession>
<evidence type="ECO:0000313" key="10">
    <source>
        <dbReference type="EMBL" id="CAJ0583383.1"/>
    </source>
</evidence>
<dbReference type="Proteomes" id="UP001177023">
    <property type="component" value="Unassembled WGS sequence"/>
</dbReference>
<comment type="subcellular location">
    <subcellularLocation>
        <location evidence="1">Nucleus speckle</location>
    </subcellularLocation>
</comment>
<dbReference type="PROSITE" id="PS00028">
    <property type="entry name" value="ZINC_FINGER_C2H2_1"/>
    <property type="match status" value="3"/>
</dbReference>
<feature type="region of interest" description="Disordered" evidence="8">
    <location>
        <begin position="312"/>
        <end position="335"/>
    </location>
</feature>
<evidence type="ECO:0000313" key="11">
    <source>
        <dbReference type="Proteomes" id="UP001177023"/>
    </source>
</evidence>
<dbReference type="FunFam" id="3.30.160.60:FF:002484">
    <property type="entry name" value="Protein CBR-LSY-2"/>
    <property type="match status" value="1"/>
</dbReference>
<reference evidence="10" key="1">
    <citation type="submission" date="2023-06" db="EMBL/GenBank/DDBJ databases">
        <authorList>
            <person name="Delattre M."/>
        </authorList>
    </citation>
    <scope>NUCLEOTIDE SEQUENCE</scope>
    <source>
        <strain evidence="10">AF72</strain>
    </source>
</reference>
<feature type="domain" description="C2H2-type" evidence="9">
    <location>
        <begin position="56"/>
        <end position="83"/>
    </location>
</feature>
<sequence length="438" mass="48102">MMVETMEKGLIDLNGLTTMLGSPSVSTHPCSLCSKSFPNSKLLQQHQQTFHTDKAFVCEICGKAFRFRSNLAEHRSVHTALKPFVCRYCGKSSRLKGNLTKHILKHHKKEQNEQIGKNDIIIKKGKKSVKDPAAVDFLEKSMFVIGPTKGAPPQEVPVSLLPKAEPETPNCGKAFFVSFGFDQSSMDLTDSHDENGMDSPEDTSSVTDSILLKQEMDSDASPNSPQNHHSTVCEGFSIGGAAGLNALLASVSCTPPPREKTESPSVTASISPPASLPKYDGTQCHECGKHFRKGSQLKNHLLLFHGFPGLEKSANEMKPEPEGMSDPGSGSAKDSSIFSDVVHEPTVGEVAAMQNDIRTIKNAVSDIRHEMRTHKPEPSNTLETRVSRMEKQIEMALNSIYTLVQLQTGITSSITKFRESMESDMLDLKNCRCRQEEN</sequence>
<dbReference type="GO" id="GO:0008270">
    <property type="term" value="F:zinc ion binding"/>
    <property type="evidence" value="ECO:0007669"/>
    <property type="project" value="UniProtKB-KW"/>
</dbReference>
<feature type="domain" description="C2H2-type" evidence="9">
    <location>
        <begin position="282"/>
        <end position="305"/>
    </location>
</feature>
<dbReference type="SUPFAM" id="SSF57667">
    <property type="entry name" value="beta-beta-alpha zinc fingers"/>
    <property type="match status" value="2"/>
</dbReference>
<dbReference type="Pfam" id="PF00096">
    <property type="entry name" value="zf-C2H2"/>
    <property type="match status" value="4"/>
</dbReference>
<dbReference type="InterPro" id="IPR036236">
    <property type="entry name" value="Znf_C2H2_sf"/>
</dbReference>
<proteinExistence type="predicted"/>
<gene>
    <name evidence="10" type="ORF">MSPICULIGERA_LOCUS21466</name>
</gene>
<evidence type="ECO:0000256" key="4">
    <source>
        <dbReference type="ARBA" id="ARBA00022771"/>
    </source>
</evidence>
<feature type="domain" description="C2H2-type" evidence="9">
    <location>
        <begin position="28"/>
        <end position="56"/>
    </location>
</feature>
<dbReference type="Gene3D" id="3.30.160.60">
    <property type="entry name" value="Classic Zinc Finger"/>
    <property type="match status" value="2"/>
</dbReference>
<dbReference type="AlphaFoldDB" id="A0AA36G842"/>
<dbReference type="GO" id="GO:0016607">
    <property type="term" value="C:nuclear speck"/>
    <property type="evidence" value="ECO:0007669"/>
    <property type="project" value="UniProtKB-SubCell"/>
</dbReference>
<comment type="caution">
    <text evidence="10">The sequence shown here is derived from an EMBL/GenBank/DDBJ whole genome shotgun (WGS) entry which is preliminary data.</text>
</comment>
<evidence type="ECO:0000256" key="5">
    <source>
        <dbReference type="ARBA" id="ARBA00022833"/>
    </source>
</evidence>
<keyword evidence="5" id="KW-0862">Zinc</keyword>
<feature type="compositionally biased region" description="Polar residues" evidence="8">
    <location>
        <begin position="263"/>
        <end position="272"/>
    </location>
</feature>